<evidence type="ECO:0000256" key="2">
    <source>
        <dbReference type="ARBA" id="ARBA00009241"/>
    </source>
</evidence>
<dbReference type="InterPro" id="IPR009069">
    <property type="entry name" value="Cys_alpha_HP_mot_SF"/>
</dbReference>
<evidence type="ECO:0000256" key="6">
    <source>
        <dbReference type="ARBA" id="ARBA00023157"/>
    </source>
</evidence>
<sequence>MSVTTVSKDPDLIKLNNNSTNSTNSSTTNDKPKPYEVKCKDLIKAHKACMRSYGFNV</sequence>
<keyword evidence="4" id="KW-0186">Copper</keyword>
<evidence type="ECO:0000313" key="10">
    <source>
        <dbReference type="Proteomes" id="UP000789706"/>
    </source>
</evidence>
<dbReference type="SUPFAM" id="SSF47072">
    <property type="entry name" value="Cysteine alpha-hairpin motif"/>
    <property type="match status" value="1"/>
</dbReference>
<dbReference type="Proteomes" id="UP000789706">
    <property type="component" value="Unassembled WGS sequence"/>
</dbReference>
<evidence type="ECO:0000256" key="5">
    <source>
        <dbReference type="ARBA" id="ARBA00023128"/>
    </source>
</evidence>
<keyword evidence="7" id="KW-0143">Chaperone</keyword>
<evidence type="ECO:0000313" key="9">
    <source>
        <dbReference type="EMBL" id="CAG8506726.1"/>
    </source>
</evidence>
<dbReference type="AlphaFoldDB" id="A0A9N8ZTM0"/>
<evidence type="ECO:0000256" key="4">
    <source>
        <dbReference type="ARBA" id="ARBA00023008"/>
    </source>
</evidence>
<dbReference type="GO" id="GO:0005758">
    <property type="term" value="C:mitochondrial intermembrane space"/>
    <property type="evidence" value="ECO:0007669"/>
    <property type="project" value="UniProtKB-SubCell"/>
</dbReference>
<proteinExistence type="inferred from homology"/>
<keyword evidence="6" id="KW-1015">Disulfide bond</keyword>
<feature type="compositionally biased region" description="Low complexity" evidence="8">
    <location>
        <begin position="16"/>
        <end position="29"/>
    </location>
</feature>
<feature type="region of interest" description="Disordered" evidence="8">
    <location>
        <begin position="1"/>
        <end position="33"/>
    </location>
</feature>
<dbReference type="Gene3D" id="1.10.287.1130">
    <property type="entry name" value="CytochromE C oxidase copper chaperone"/>
    <property type="match status" value="1"/>
</dbReference>
<accession>A0A9N8ZTM0</accession>
<evidence type="ECO:0000256" key="3">
    <source>
        <dbReference type="ARBA" id="ARBA00022723"/>
    </source>
</evidence>
<keyword evidence="10" id="KW-1185">Reference proteome</keyword>
<comment type="caution">
    <text evidence="9">The sequence shown here is derived from an EMBL/GenBank/DDBJ whole genome shotgun (WGS) entry which is preliminary data.</text>
</comment>
<comment type="subcellular location">
    <subcellularLocation>
        <location evidence="1">Mitochondrion intermembrane space</location>
    </subcellularLocation>
</comment>
<protein>
    <submittedName>
        <fullName evidence="9">4089_t:CDS:1</fullName>
    </submittedName>
</protein>
<dbReference type="GO" id="GO:0016531">
    <property type="term" value="F:copper chaperone activity"/>
    <property type="evidence" value="ECO:0007669"/>
    <property type="project" value="InterPro"/>
</dbReference>
<evidence type="ECO:0000256" key="1">
    <source>
        <dbReference type="ARBA" id="ARBA00004569"/>
    </source>
</evidence>
<gene>
    <name evidence="9" type="ORF">DEBURN_LOCUS4963</name>
</gene>
<dbReference type="GO" id="GO:0005507">
    <property type="term" value="F:copper ion binding"/>
    <property type="evidence" value="ECO:0007669"/>
    <property type="project" value="InterPro"/>
</dbReference>
<dbReference type="Pfam" id="PF05051">
    <property type="entry name" value="COX17"/>
    <property type="match status" value="1"/>
</dbReference>
<organism evidence="9 10">
    <name type="scientific">Diversispora eburnea</name>
    <dbReference type="NCBI Taxonomy" id="1213867"/>
    <lineage>
        <taxon>Eukaryota</taxon>
        <taxon>Fungi</taxon>
        <taxon>Fungi incertae sedis</taxon>
        <taxon>Mucoromycota</taxon>
        <taxon>Glomeromycotina</taxon>
        <taxon>Glomeromycetes</taxon>
        <taxon>Diversisporales</taxon>
        <taxon>Diversisporaceae</taxon>
        <taxon>Diversispora</taxon>
    </lineage>
</organism>
<evidence type="ECO:0000256" key="8">
    <source>
        <dbReference type="SAM" id="MobiDB-lite"/>
    </source>
</evidence>
<evidence type="ECO:0000256" key="7">
    <source>
        <dbReference type="ARBA" id="ARBA00023186"/>
    </source>
</evidence>
<dbReference type="InterPro" id="IPR007745">
    <property type="entry name" value="Cyt_c_oxidase_Cu-chaperone"/>
</dbReference>
<name>A0A9N8ZTM0_9GLOM</name>
<keyword evidence="3" id="KW-0479">Metal-binding</keyword>
<dbReference type="EMBL" id="CAJVPK010000411">
    <property type="protein sequence ID" value="CAG8506726.1"/>
    <property type="molecule type" value="Genomic_DNA"/>
</dbReference>
<comment type="similarity">
    <text evidence="2">Belongs to the COX17 family.</text>
</comment>
<keyword evidence="5" id="KW-0496">Mitochondrion</keyword>
<reference evidence="9" key="1">
    <citation type="submission" date="2021-06" db="EMBL/GenBank/DDBJ databases">
        <authorList>
            <person name="Kallberg Y."/>
            <person name="Tangrot J."/>
            <person name="Rosling A."/>
        </authorList>
    </citation>
    <scope>NUCLEOTIDE SEQUENCE</scope>
    <source>
        <strain evidence="9">AZ414A</strain>
    </source>
</reference>